<proteinExistence type="predicted"/>
<dbReference type="InterPro" id="IPR003594">
    <property type="entry name" value="HATPase_dom"/>
</dbReference>
<dbReference type="SMART" id="SM00388">
    <property type="entry name" value="HisKA"/>
    <property type="match status" value="1"/>
</dbReference>
<dbReference type="Gene3D" id="3.30.565.10">
    <property type="entry name" value="Histidine kinase-like ATPase, C-terminal domain"/>
    <property type="match status" value="1"/>
</dbReference>
<keyword evidence="3" id="KW-0597">Phosphoprotein</keyword>
<feature type="transmembrane region" description="Helical" evidence="4">
    <location>
        <begin position="21"/>
        <end position="41"/>
    </location>
</feature>
<keyword evidence="6" id="KW-0418">Kinase</keyword>
<dbReference type="FunFam" id="1.10.287.130:FF:000057">
    <property type="entry name" value="Type IV pilus sensor protein PilS"/>
    <property type="match status" value="1"/>
</dbReference>
<comment type="catalytic activity">
    <reaction evidence="1">
        <text>ATP + protein L-histidine = ADP + protein N-phospho-L-histidine.</text>
        <dbReference type="EC" id="2.7.13.3"/>
    </reaction>
</comment>
<reference evidence="6" key="1">
    <citation type="journal article" date="2014" name="Int. J. Syst. Evol. Microbiol.">
        <title>Complete genome sequence of Corynebacterium casei LMG S-19264T (=DSM 44701T), isolated from a smear-ripened cheese.</title>
        <authorList>
            <consortium name="US DOE Joint Genome Institute (JGI-PGF)"/>
            <person name="Walter F."/>
            <person name="Albersmeier A."/>
            <person name="Kalinowski J."/>
            <person name="Ruckert C."/>
        </authorList>
    </citation>
    <scope>NUCLEOTIDE SEQUENCE</scope>
    <source>
        <strain evidence="6">JCM 30078</strain>
    </source>
</reference>
<feature type="transmembrane region" description="Helical" evidence="4">
    <location>
        <begin position="128"/>
        <end position="148"/>
    </location>
</feature>
<name>A0A917UZ46_9PSED</name>
<dbReference type="Pfam" id="PF00512">
    <property type="entry name" value="HisKA"/>
    <property type="match status" value="1"/>
</dbReference>
<keyword evidence="4" id="KW-0472">Membrane</keyword>
<keyword evidence="7" id="KW-1185">Reference proteome</keyword>
<dbReference type="SUPFAM" id="SSF55874">
    <property type="entry name" value="ATPase domain of HSP90 chaperone/DNA topoisomerase II/histidine kinase"/>
    <property type="match status" value="1"/>
</dbReference>
<dbReference type="InterPro" id="IPR000014">
    <property type="entry name" value="PAS"/>
</dbReference>
<protein>
    <recommendedName>
        <fullName evidence="2">histidine kinase</fullName>
        <ecNumber evidence="2">2.7.13.3</ecNumber>
    </recommendedName>
</protein>
<dbReference type="CDD" id="cd00082">
    <property type="entry name" value="HisKA"/>
    <property type="match status" value="1"/>
</dbReference>
<dbReference type="InterPro" id="IPR003661">
    <property type="entry name" value="HisK_dim/P_dom"/>
</dbReference>
<evidence type="ECO:0000256" key="1">
    <source>
        <dbReference type="ARBA" id="ARBA00000085"/>
    </source>
</evidence>
<dbReference type="SMART" id="SM00091">
    <property type="entry name" value="PAS"/>
    <property type="match status" value="1"/>
</dbReference>
<keyword evidence="4" id="KW-0812">Transmembrane</keyword>
<dbReference type="InterPro" id="IPR004358">
    <property type="entry name" value="Sig_transdc_His_kin-like_C"/>
</dbReference>
<dbReference type="Gene3D" id="1.10.287.130">
    <property type="match status" value="1"/>
</dbReference>
<dbReference type="Gene3D" id="3.30.450.20">
    <property type="entry name" value="PAS domain"/>
    <property type="match status" value="1"/>
</dbReference>
<dbReference type="RefSeq" id="WP_229779446.1">
    <property type="nucleotide sequence ID" value="NZ_BMPO01000006.1"/>
</dbReference>
<dbReference type="EMBL" id="BMPO01000006">
    <property type="protein sequence ID" value="GGK01693.1"/>
    <property type="molecule type" value="Genomic_DNA"/>
</dbReference>
<dbReference type="PANTHER" id="PTHR43065:SF52">
    <property type="entry name" value="SENSOR PROTEIN KINASE PILS"/>
    <property type="match status" value="1"/>
</dbReference>
<feature type="transmembrane region" description="Helical" evidence="4">
    <location>
        <begin position="53"/>
        <end position="72"/>
    </location>
</feature>
<dbReference type="SUPFAM" id="SSF47384">
    <property type="entry name" value="Homodimeric domain of signal transducing histidine kinase"/>
    <property type="match status" value="1"/>
</dbReference>
<dbReference type="EC" id="2.7.13.3" evidence="2"/>
<organism evidence="6 7">
    <name type="scientific">Pseudomonas matsuisoli</name>
    <dbReference type="NCBI Taxonomy" id="1515666"/>
    <lineage>
        <taxon>Bacteria</taxon>
        <taxon>Pseudomonadati</taxon>
        <taxon>Pseudomonadota</taxon>
        <taxon>Gammaproteobacteria</taxon>
        <taxon>Pseudomonadales</taxon>
        <taxon>Pseudomonadaceae</taxon>
        <taxon>Pseudomonas</taxon>
    </lineage>
</organism>
<dbReference type="InterPro" id="IPR036097">
    <property type="entry name" value="HisK_dim/P_sf"/>
</dbReference>
<accession>A0A917UZ46</accession>
<evidence type="ECO:0000313" key="6">
    <source>
        <dbReference type="EMBL" id="GGK01693.1"/>
    </source>
</evidence>
<dbReference type="PRINTS" id="PR00344">
    <property type="entry name" value="BCTRLSENSOR"/>
</dbReference>
<dbReference type="InterPro" id="IPR036890">
    <property type="entry name" value="HATPase_C_sf"/>
</dbReference>
<comment type="caution">
    <text evidence="6">The sequence shown here is derived from an EMBL/GenBank/DDBJ whole genome shotgun (WGS) entry which is preliminary data.</text>
</comment>
<sequence>MITESIDTESREHRALRVLRLYHLYRLTVGLALVVLTATELNRNLLDLSQETTYQYVSWSYLAINLVLAFVIRKPHKRAQIFAVALFDISMLLVMFYAASGAASGIGNFIVIAVAIANSLLRLRFGLILAAIAAIGMLYITIYLGFAFPDRSTFYLQAGSLGALGFSLAILVQVMTRRLRVTEELAERRGEDLADLQALNALIIERMRTGIMVLDDELDILLANQHARIALGEERLEGKNVDQLFPELVPQIDRWKQNPALRQSSLSAPASGLTLQPAFIALQRSGADQILVFLEDASRVTQQAQQMKLASLGRLTASIAHEIRNPLGAISHAAQLLQESEELDDADRRLTQIIQQHSRRMNHIIEDILQLSRRRKSLPQLIDLKYWLHRYAAEFRETAKSDQTLHIQTEGSSLLTRMDANQLTQVINNLVQNGLRYSEQKNGTAQVWLRLYRNVKSELPVLDVIDDGPGVSSQQLQNLFEPFFTTESQGNGLGLYISRELCESNQARLDHQPREEGGTCFRITFAHPQKQTETE</sequence>
<dbReference type="Proteomes" id="UP000635983">
    <property type="component" value="Unassembled WGS sequence"/>
</dbReference>
<dbReference type="PANTHER" id="PTHR43065">
    <property type="entry name" value="SENSOR HISTIDINE KINASE"/>
    <property type="match status" value="1"/>
</dbReference>
<dbReference type="Pfam" id="PF25323">
    <property type="entry name" value="6TM_PilS"/>
    <property type="match status" value="1"/>
</dbReference>
<dbReference type="InterPro" id="IPR005467">
    <property type="entry name" value="His_kinase_dom"/>
</dbReference>
<dbReference type="AlphaFoldDB" id="A0A917UZ46"/>
<evidence type="ECO:0000259" key="5">
    <source>
        <dbReference type="PROSITE" id="PS50109"/>
    </source>
</evidence>
<keyword evidence="6" id="KW-0808">Transferase</keyword>
<gene>
    <name evidence="6" type="ORF">GCM10009304_29370</name>
</gene>
<dbReference type="GO" id="GO:0000155">
    <property type="term" value="F:phosphorelay sensor kinase activity"/>
    <property type="evidence" value="ECO:0007669"/>
    <property type="project" value="InterPro"/>
</dbReference>
<evidence type="ECO:0000256" key="3">
    <source>
        <dbReference type="ARBA" id="ARBA00022553"/>
    </source>
</evidence>
<reference evidence="6" key="2">
    <citation type="submission" date="2020-09" db="EMBL/GenBank/DDBJ databases">
        <authorList>
            <person name="Sun Q."/>
            <person name="Ohkuma M."/>
        </authorList>
    </citation>
    <scope>NUCLEOTIDE SEQUENCE</scope>
    <source>
        <strain evidence="6">JCM 30078</strain>
    </source>
</reference>
<dbReference type="PROSITE" id="PS50109">
    <property type="entry name" value="HIS_KIN"/>
    <property type="match status" value="1"/>
</dbReference>
<feature type="domain" description="Histidine kinase" evidence="5">
    <location>
        <begin position="318"/>
        <end position="529"/>
    </location>
</feature>
<evidence type="ECO:0000256" key="2">
    <source>
        <dbReference type="ARBA" id="ARBA00012438"/>
    </source>
</evidence>
<dbReference type="Pfam" id="PF02518">
    <property type="entry name" value="HATPase_c"/>
    <property type="match status" value="1"/>
</dbReference>
<feature type="transmembrane region" description="Helical" evidence="4">
    <location>
        <begin position="154"/>
        <end position="172"/>
    </location>
</feature>
<evidence type="ECO:0000256" key="4">
    <source>
        <dbReference type="SAM" id="Phobius"/>
    </source>
</evidence>
<keyword evidence="4" id="KW-1133">Transmembrane helix</keyword>
<dbReference type="SMART" id="SM00387">
    <property type="entry name" value="HATPase_c"/>
    <property type="match status" value="1"/>
</dbReference>
<evidence type="ECO:0000313" key="7">
    <source>
        <dbReference type="Proteomes" id="UP000635983"/>
    </source>
</evidence>